<dbReference type="InterPro" id="IPR025877">
    <property type="entry name" value="MobA-like_NTP_Trfase"/>
</dbReference>
<evidence type="ECO:0000313" key="3">
    <source>
        <dbReference type="EMBL" id="SNZ20317.1"/>
    </source>
</evidence>
<accession>A0A285PGD0</accession>
<keyword evidence="4" id="KW-1185">Reference proteome</keyword>
<dbReference type="RefSeq" id="WP_097154675.1">
    <property type="nucleotide sequence ID" value="NZ_OBEL01000004.1"/>
</dbReference>
<dbReference type="PANTHER" id="PTHR43777">
    <property type="entry name" value="MOLYBDENUM COFACTOR CYTIDYLYLTRANSFERASE"/>
    <property type="match status" value="1"/>
</dbReference>
<gene>
    <name evidence="3" type="ORF">SAMN06265368_3420</name>
</gene>
<evidence type="ECO:0000259" key="2">
    <source>
        <dbReference type="Pfam" id="PF12804"/>
    </source>
</evidence>
<protein>
    <submittedName>
        <fullName evidence="3">Molybdenum cofactor cytidylyltransferase</fullName>
    </submittedName>
</protein>
<feature type="domain" description="MobA-like NTP transferase" evidence="2">
    <location>
        <begin position="9"/>
        <end position="169"/>
    </location>
</feature>
<dbReference type="PANTHER" id="PTHR43777:SF1">
    <property type="entry name" value="MOLYBDENUM COFACTOR CYTIDYLYLTRANSFERASE"/>
    <property type="match status" value="1"/>
</dbReference>
<keyword evidence="3" id="KW-0548">Nucleotidyltransferase</keyword>
<keyword evidence="1" id="KW-0460">Magnesium</keyword>
<dbReference type="GO" id="GO:0016779">
    <property type="term" value="F:nucleotidyltransferase activity"/>
    <property type="evidence" value="ECO:0007669"/>
    <property type="project" value="UniProtKB-KW"/>
</dbReference>
<dbReference type="Pfam" id="PF12804">
    <property type="entry name" value="NTP_transf_3"/>
    <property type="match status" value="1"/>
</dbReference>
<dbReference type="Proteomes" id="UP000219439">
    <property type="component" value="Unassembled WGS sequence"/>
</dbReference>
<dbReference type="EMBL" id="OBEL01000004">
    <property type="protein sequence ID" value="SNZ20317.1"/>
    <property type="molecule type" value="Genomic_DNA"/>
</dbReference>
<dbReference type="InterPro" id="IPR029044">
    <property type="entry name" value="Nucleotide-diphossugar_trans"/>
</dbReference>
<dbReference type="Gene3D" id="3.90.550.10">
    <property type="entry name" value="Spore Coat Polysaccharide Biosynthesis Protein SpsA, Chain A"/>
    <property type="match status" value="1"/>
</dbReference>
<dbReference type="CDD" id="cd04182">
    <property type="entry name" value="GT_2_like_f"/>
    <property type="match status" value="1"/>
</dbReference>
<evidence type="ECO:0000313" key="4">
    <source>
        <dbReference type="Proteomes" id="UP000219439"/>
    </source>
</evidence>
<name>A0A285PGD0_9HYPH</name>
<sequence>MSNYSNFEVILLAAGLSRRMGSVNKLLLPIRDEALVRRTASLYCSLGMRVHVILGHEAPKVRSQLQGLQLTTIVNPDFEQGQKTSVRVGLQHVLLDGDGLLIALSDQPLLQSSDIAALCDAYLQGQQDKVLVPHFQVERGNPILFPSSLAKQISDQGRVPGCRRFIDANPDQVQFFAAKNNHFTFDLDTPEDLARSKETLKRTG</sequence>
<dbReference type="OrthoDB" id="9779263at2"/>
<evidence type="ECO:0000256" key="1">
    <source>
        <dbReference type="ARBA" id="ARBA00022842"/>
    </source>
</evidence>
<organism evidence="3 4">
    <name type="scientific">Cohaesibacter gelatinilyticus</name>
    <dbReference type="NCBI Taxonomy" id="372072"/>
    <lineage>
        <taxon>Bacteria</taxon>
        <taxon>Pseudomonadati</taxon>
        <taxon>Pseudomonadota</taxon>
        <taxon>Alphaproteobacteria</taxon>
        <taxon>Hyphomicrobiales</taxon>
        <taxon>Cohaesibacteraceae</taxon>
    </lineage>
</organism>
<proteinExistence type="predicted"/>
<dbReference type="AlphaFoldDB" id="A0A285PGD0"/>
<reference evidence="3 4" key="1">
    <citation type="submission" date="2017-09" db="EMBL/GenBank/DDBJ databases">
        <authorList>
            <person name="Ehlers B."/>
            <person name="Leendertz F.H."/>
        </authorList>
    </citation>
    <scope>NUCLEOTIDE SEQUENCE [LARGE SCALE GENOMIC DNA]</scope>
    <source>
        <strain evidence="3 4">DSM 18289</strain>
    </source>
</reference>
<keyword evidence="3" id="KW-0808">Transferase</keyword>
<dbReference type="SUPFAM" id="SSF53448">
    <property type="entry name" value="Nucleotide-diphospho-sugar transferases"/>
    <property type="match status" value="1"/>
</dbReference>